<dbReference type="RefSeq" id="WP_222975658.1">
    <property type="nucleotide sequence ID" value="NZ_JAINVZ010000004.1"/>
</dbReference>
<gene>
    <name evidence="2" type="ORF">K7472_08360</name>
</gene>
<evidence type="ECO:0000313" key="3">
    <source>
        <dbReference type="Proteomes" id="UP001198565"/>
    </source>
</evidence>
<dbReference type="Proteomes" id="UP001198565">
    <property type="component" value="Unassembled WGS sequence"/>
</dbReference>
<feature type="region of interest" description="Disordered" evidence="1">
    <location>
        <begin position="1"/>
        <end position="61"/>
    </location>
</feature>
<keyword evidence="3" id="KW-1185">Reference proteome</keyword>
<protein>
    <submittedName>
        <fullName evidence="2">Uncharacterized protein</fullName>
    </submittedName>
</protein>
<evidence type="ECO:0000313" key="2">
    <source>
        <dbReference type="EMBL" id="MBY8884859.1"/>
    </source>
</evidence>
<dbReference type="EMBL" id="JAINVZ010000004">
    <property type="protein sequence ID" value="MBY8884859.1"/>
    <property type="molecule type" value="Genomic_DNA"/>
</dbReference>
<reference evidence="2 3" key="1">
    <citation type="submission" date="2021-08" db="EMBL/GenBank/DDBJ databases">
        <title>Streptomyces sp. PTM05 isolated from lichen.</title>
        <authorList>
            <person name="Somphong A."/>
            <person name="Phongsopitanun W."/>
            <person name="Tanasupawat S."/>
        </authorList>
    </citation>
    <scope>NUCLEOTIDE SEQUENCE [LARGE SCALE GENOMIC DNA]</scope>
    <source>
        <strain evidence="2 3">Ptm05</strain>
    </source>
</reference>
<organism evidence="2 3">
    <name type="scientific">Streptantibioticus parmotrematis</name>
    <dbReference type="NCBI Taxonomy" id="2873249"/>
    <lineage>
        <taxon>Bacteria</taxon>
        <taxon>Bacillati</taxon>
        <taxon>Actinomycetota</taxon>
        <taxon>Actinomycetes</taxon>
        <taxon>Kitasatosporales</taxon>
        <taxon>Streptomycetaceae</taxon>
        <taxon>Streptantibioticus</taxon>
    </lineage>
</organism>
<evidence type="ECO:0000256" key="1">
    <source>
        <dbReference type="SAM" id="MobiDB-lite"/>
    </source>
</evidence>
<comment type="caution">
    <text evidence="2">The sequence shown here is derived from an EMBL/GenBank/DDBJ whole genome shotgun (WGS) entry which is preliminary data.</text>
</comment>
<name>A0ABS7QNV3_9ACTN</name>
<sequence length="61" mass="6393">MDTNIPNDGKGQRPGFDLGAGVGDLLGNRAPKEQPPAPVEEAEETPKDGKPVIGPDNWQNG</sequence>
<accession>A0ABS7QNV3</accession>
<proteinExistence type="predicted"/>